<accession>A0A0C5BAY4</accession>
<dbReference type="FunFam" id="1.10.238.20:FF:000001">
    <property type="entry name" value="General odorant-binding protein lush"/>
    <property type="match status" value="1"/>
</dbReference>
<dbReference type="InterPro" id="IPR006170">
    <property type="entry name" value="PBP/GOBP"/>
</dbReference>
<evidence type="ECO:0000256" key="2">
    <source>
        <dbReference type="ARBA" id="ARBA00008098"/>
    </source>
</evidence>
<dbReference type="PANTHER" id="PTHR11857">
    <property type="entry name" value="ODORANT BINDING PROTEIN-RELATED"/>
    <property type="match status" value="1"/>
</dbReference>
<evidence type="ECO:0000313" key="10">
    <source>
        <dbReference type="Proteomes" id="UP000719412"/>
    </source>
</evidence>
<feature type="signal peptide" evidence="7">
    <location>
        <begin position="1"/>
        <end position="18"/>
    </location>
</feature>
<reference evidence="9" key="3">
    <citation type="submission" date="2021-08" db="EMBL/GenBank/DDBJ databases">
        <authorList>
            <person name="Eriksson T."/>
        </authorList>
    </citation>
    <scope>NUCLEOTIDE SEQUENCE</scope>
    <source>
        <strain evidence="9">Stoneville</strain>
        <tissue evidence="9">Whole head</tissue>
    </source>
</reference>
<evidence type="ECO:0000313" key="8">
    <source>
        <dbReference type="EMBL" id="AJM71488.1"/>
    </source>
</evidence>
<dbReference type="GO" id="GO:0005615">
    <property type="term" value="C:extracellular space"/>
    <property type="evidence" value="ECO:0007669"/>
    <property type="project" value="TreeGrafter"/>
</dbReference>
<feature type="chain" id="PRO_5036292231" evidence="7">
    <location>
        <begin position="19"/>
        <end position="133"/>
    </location>
</feature>
<dbReference type="Proteomes" id="UP000719412">
    <property type="component" value="Unassembled WGS sequence"/>
</dbReference>
<evidence type="ECO:0000256" key="4">
    <source>
        <dbReference type="ARBA" id="ARBA00022729"/>
    </source>
</evidence>
<dbReference type="EMBL" id="KP071928">
    <property type="protein sequence ID" value="AJM71488.1"/>
    <property type="molecule type" value="mRNA"/>
</dbReference>
<evidence type="ECO:0000256" key="1">
    <source>
        <dbReference type="ARBA" id="ARBA00004613"/>
    </source>
</evidence>
<dbReference type="AlphaFoldDB" id="A0A0C5BAY4"/>
<keyword evidence="4 7" id="KW-0732">Signal</keyword>
<dbReference type="GO" id="GO:0007608">
    <property type="term" value="P:sensory perception of smell"/>
    <property type="evidence" value="ECO:0007669"/>
    <property type="project" value="TreeGrafter"/>
</dbReference>
<dbReference type="SMART" id="SM00708">
    <property type="entry name" value="PhBP"/>
    <property type="match status" value="1"/>
</dbReference>
<evidence type="ECO:0000256" key="5">
    <source>
        <dbReference type="ARBA" id="ARBA00023180"/>
    </source>
</evidence>
<keyword evidence="3" id="KW-0964">Secreted</keyword>
<evidence type="ECO:0000256" key="3">
    <source>
        <dbReference type="ARBA" id="ARBA00022525"/>
    </source>
</evidence>
<dbReference type="GO" id="GO:0005549">
    <property type="term" value="F:odorant binding"/>
    <property type="evidence" value="ECO:0007669"/>
    <property type="project" value="InterPro"/>
</dbReference>
<dbReference type="CDD" id="cd23992">
    <property type="entry name" value="PBP_GOBP"/>
    <property type="match status" value="1"/>
</dbReference>
<organism evidence="8">
    <name type="scientific">Tenebrio molitor</name>
    <name type="common">Yellow mealworm beetle</name>
    <dbReference type="NCBI Taxonomy" id="7067"/>
    <lineage>
        <taxon>Eukaryota</taxon>
        <taxon>Metazoa</taxon>
        <taxon>Ecdysozoa</taxon>
        <taxon>Arthropoda</taxon>
        <taxon>Hexapoda</taxon>
        <taxon>Insecta</taxon>
        <taxon>Pterygota</taxon>
        <taxon>Neoptera</taxon>
        <taxon>Endopterygota</taxon>
        <taxon>Coleoptera</taxon>
        <taxon>Polyphaga</taxon>
        <taxon>Cucujiformia</taxon>
        <taxon>Tenebrionidae</taxon>
        <taxon>Tenebrio</taxon>
    </lineage>
</organism>
<proteinExistence type="evidence at transcript level"/>
<evidence type="ECO:0000256" key="7">
    <source>
        <dbReference type="SAM" id="SignalP"/>
    </source>
</evidence>
<reference evidence="9" key="2">
    <citation type="journal article" date="2020" name="J Insects Food Feed">
        <title>The yellow mealworm (Tenebrio molitor) genome: a resource for the emerging insects as food and feed industry.</title>
        <authorList>
            <person name="Eriksson T."/>
            <person name="Andere A."/>
            <person name="Kelstrup H."/>
            <person name="Emery V."/>
            <person name="Picard C."/>
        </authorList>
    </citation>
    <scope>NUCLEOTIDE SEQUENCE</scope>
    <source>
        <strain evidence="9">Stoneville</strain>
        <tissue evidence="9">Whole head</tissue>
    </source>
</reference>
<keyword evidence="10" id="KW-1185">Reference proteome</keyword>
<dbReference type="EMBL" id="JABDTM020015726">
    <property type="protein sequence ID" value="KAH0819062.1"/>
    <property type="molecule type" value="Genomic_DNA"/>
</dbReference>
<evidence type="ECO:0000256" key="6">
    <source>
        <dbReference type="ARBA" id="ARBA00056866"/>
    </source>
</evidence>
<evidence type="ECO:0000313" key="9">
    <source>
        <dbReference type="EMBL" id="KAH0819062.1"/>
    </source>
</evidence>
<comment type="function">
    <text evidence="6">May be a carrier protein for lipids.</text>
</comment>
<dbReference type="Pfam" id="PF01395">
    <property type="entry name" value="PBP_GOBP"/>
    <property type="match status" value="1"/>
</dbReference>
<dbReference type="OrthoDB" id="8194670at2759"/>
<dbReference type="SUPFAM" id="SSF47565">
    <property type="entry name" value="Insect pheromone/odorant-binding proteins"/>
    <property type="match status" value="1"/>
</dbReference>
<keyword evidence="5" id="KW-0325">Glycoprotein</keyword>
<dbReference type="Gene3D" id="1.10.238.20">
    <property type="entry name" value="Pheromone/general odorant binding protein domain"/>
    <property type="match status" value="1"/>
</dbReference>
<comment type="subcellular location">
    <subcellularLocation>
        <location evidence="1">Secreted</location>
    </subcellularLocation>
</comment>
<name>A0A0C5BAY4_TENMO</name>
<dbReference type="PANTHER" id="PTHR11857:SF43">
    <property type="entry name" value="GEO07291P1-RELATED"/>
    <property type="match status" value="1"/>
</dbReference>
<comment type="similarity">
    <text evidence="2">Belongs to the PBP/GOBP family.</text>
</comment>
<gene>
    <name evidence="9" type="ORF">GEV33_003729</name>
</gene>
<reference evidence="8" key="1">
    <citation type="journal article" date="2015" name="Comp. Biochem. Physiol. Part D Genomics Proteomics">
        <title>Identification of candidate chemosensory genes in the antennal transcriptome of Tenebrio molitor (Coleoptera: Tenebrionidae).</title>
        <authorList>
            <person name="Liu S."/>
            <person name="Rao X.J."/>
            <person name="Li M.Y."/>
            <person name="Feng M.F."/>
            <person name="He M.Z."/>
            <person name="Li S.G."/>
        </authorList>
    </citation>
    <scope>NUCLEOTIDE SEQUENCE</scope>
    <source>
        <strain evidence="8">AAU-P</strain>
    </source>
</reference>
<sequence>MKLLLCFAFAAIVIGAQALTDEQIQKRNKISKECQQVSGVSQETIDKVRTGVLVDDPKMKKHVLCFSKKTGVATEAGDTNVEVLKAKLKHVASDEEVDKIVQKCVVKKATPEETAYDTFKCIYDSKPDFSPID</sequence>
<protein>
    <submittedName>
        <fullName evidence="8">Odorant-binding protein 14 mRNA</fullName>
    </submittedName>
</protein>
<dbReference type="InterPro" id="IPR036728">
    <property type="entry name" value="PBP_GOBP_sf"/>
</dbReference>